<dbReference type="PANTHER" id="PTHR12475:SF4">
    <property type="entry name" value="PROTEIN THEM6"/>
    <property type="match status" value="1"/>
</dbReference>
<comment type="caution">
    <text evidence="1">The sequence shown here is derived from an EMBL/GenBank/DDBJ whole genome shotgun (WGS) entry which is preliminary data.</text>
</comment>
<dbReference type="InterPro" id="IPR029069">
    <property type="entry name" value="HotDog_dom_sf"/>
</dbReference>
<protein>
    <submittedName>
        <fullName evidence="1">Thioeseterase</fullName>
    </submittedName>
</protein>
<dbReference type="PATRIC" id="fig|1317121.7.peg.3012"/>
<evidence type="ECO:0000313" key="1">
    <source>
        <dbReference type="EMBL" id="KNG93929.1"/>
    </source>
</evidence>
<keyword evidence="2" id="KW-1185">Reference proteome</keyword>
<dbReference type="Gene3D" id="3.10.129.10">
    <property type="entry name" value="Hotdog Thioesterase"/>
    <property type="match status" value="1"/>
</dbReference>
<dbReference type="SUPFAM" id="SSF54637">
    <property type="entry name" value="Thioesterase/thiol ester dehydrase-isomerase"/>
    <property type="match status" value="1"/>
</dbReference>
<dbReference type="InterPro" id="IPR051490">
    <property type="entry name" value="THEM6_lcsJ_thioesterase"/>
</dbReference>
<accession>A0A0L1JQA2</accession>
<dbReference type="Pfam" id="PF13279">
    <property type="entry name" value="4HBT_2"/>
    <property type="match status" value="1"/>
</dbReference>
<dbReference type="RefSeq" id="WP_050531124.1">
    <property type="nucleotide sequence ID" value="NZ_AQQZ01000004.1"/>
</dbReference>
<dbReference type="EMBL" id="AQQZ01000004">
    <property type="protein sequence ID" value="KNG93929.1"/>
    <property type="molecule type" value="Genomic_DNA"/>
</dbReference>
<reference evidence="1 2" key="1">
    <citation type="journal article" date="2015" name="Int. J. Syst. Evol. Microbiol.">
        <title>Aestuariivita atlantica sp. nov., isolated from deep sea sediment of the Atlantic Ocean.</title>
        <authorList>
            <person name="Li G."/>
            <person name="Lai Q."/>
            <person name="Du Y."/>
            <person name="Liu X."/>
            <person name="Sun F."/>
            <person name="Shao Z."/>
        </authorList>
    </citation>
    <scope>NUCLEOTIDE SEQUENCE [LARGE SCALE GENOMIC DNA]</scope>
    <source>
        <strain evidence="1 2">22II-S11-z3</strain>
    </source>
</reference>
<dbReference type="CDD" id="cd00586">
    <property type="entry name" value="4HBT"/>
    <property type="match status" value="1"/>
</dbReference>
<evidence type="ECO:0000313" key="2">
    <source>
        <dbReference type="Proteomes" id="UP000036938"/>
    </source>
</evidence>
<dbReference type="OrthoDB" id="3727779at2"/>
<proteinExistence type="predicted"/>
<dbReference type="STRING" id="1317121.ATO11_11665"/>
<sequence length="185" mass="20972">MYPFIRLFKELLVHRNSPPLGPRDVHVSRHICWPWDIDLWVELNNGRTLTLYDLGRIPFGQRVGLLAALKKKGWGLTIAGASVRYRRRIRPMETFTIRSRLAGWDDRFFYIDQSIWKTSGECANQALLRSAATGPDGIVPPALVAEAMGIDTESPPLPAWVAAWADAESTRPWPPEYSPDFNDTV</sequence>
<dbReference type="AlphaFoldDB" id="A0A0L1JQA2"/>
<gene>
    <name evidence="1" type="ORF">ATO11_11665</name>
</gene>
<name>A0A0L1JQA2_9RHOB</name>
<dbReference type="Proteomes" id="UP000036938">
    <property type="component" value="Unassembled WGS sequence"/>
</dbReference>
<organism evidence="1 2">
    <name type="scientific">Pseudaestuariivita atlantica</name>
    <dbReference type="NCBI Taxonomy" id="1317121"/>
    <lineage>
        <taxon>Bacteria</taxon>
        <taxon>Pseudomonadati</taxon>
        <taxon>Pseudomonadota</taxon>
        <taxon>Alphaproteobacteria</taxon>
        <taxon>Rhodobacterales</taxon>
        <taxon>Paracoccaceae</taxon>
        <taxon>Pseudaestuariivita</taxon>
    </lineage>
</organism>
<dbReference type="PANTHER" id="PTHR12475">
    <property type="match status" value="1"/>
</dbReference>